<gene>
    <name evidence="1" type="ORF">B0F88_103237</name>
</gene>
<accession>A0A2S6H5N5</accession>
<dbReference type="AlphaFoldDB" id="A0A2S6H5N5"/>
<name>A0A2S6H5N5_9GAMM</name>
<evidence type="ECO:0000313" key="2">
    <source>
        <dbReference type="Proteomes" id="UP000238071"/>
    </source>
</evidence>
<protein>
    <submittedName>
        <fullName evidence="1">Uncharacterized protein</fullName>
    </submittedName>
</protein>
<proteinExistence type="predicted"/>
<dbReference type="Proteomes" id="UP000238071">
    <property type="component" value="Unassembled WGS sequence"/>
</dbReference>
<dbReference type="EMBL" id="PTIY01000003">
    <property type="protein sequence ID" value="PPK72799.1"/>
    <property type="molecule type" value="Genomic_DNA"/>
</dbReference>
<keyword evidence="2" id="KW-1185">Reference proteome</keyword>
<comment type="caution">
    <text evidence="1">The sequence shown here is derived from an EMBL/GenBank/DDBJ whole genome shotgun (WGS) entry which is preliminary data.</text>
</comment>
<organism evidence="1 2">
    <name type="scientific">Methylobacter tundripaludum</name>
    <dbReference type="NCBI Taxonomy" id="173365"/>
    <lineage>
        <taxon>Bacteria</taxon>
        <taxon>Pseudomonadati</taxon>
        <taxon>Pseudomonadota</taxon>
        <taxon>Gammaproteobacteria</taxon>
        <taxon>Methylococcales</taxon>
        <taxon>Methylococcaceae</taxon>
        <taxon>Methylobacter</taxon>
    </lineage>
</organism>
<dbReference type="PROSITE" id="PS51257">
    <property type="entry name" value="PROKAR_LIPOPROTEIN"/>
    <property type="match status" value="1"/>
</dbReference>
<reference evidence="1 2" key="1">
    <citation type="submission" date="2018-02" db="EMBL/GenBank/DDBJ databases">
        <title>Subsurface microbial communities from deep shales in Ohio and West Virginia, USA.</title>
        <authorList>
            <person name="Wrighton K."/>
        </authorList>
    </citation>
    <scope>NUCLEOTIDE SEQUENCE [LARGE SCALE GENOMIC DNA]</scope>
    <source>
        <strain evidence="1 2">OWC-G53F</strain>
    </source>
</reference>
<evidence type="ECO:0000313" key="1">
    <source>
        <dbReference type="EMBL" id="PPK72799.1"/>
    </source>
</evidence>
<sequence>MRFLGGARQMGGNVEASGIWSAGFACKHKRSLHSCCNELSSILNDDMNAQKSSILSVKFVWAALGACVVFFNC</sequence>